<feature type="non-terminal residue" evidence="1">
    <location>
        <position position="46"/>
    </location>
</feature>
<comment type="caution">
    <text evidence="1">The sequence shown here is derived from an EMBL/GenBank/DDBJ whole genome shotgun (WGS) entry which is preliminary data.</text>
</comment>
<protein>
    <submittedName>
        <fullName evidence="1">Uncharacterized protein</fullName>
    </submittedName>
</protein>
<proteinExistence type="predicted"/>
<organism evidence="1">
    <name type="scientific">marine sediment metagenome</name>
    <dbReference type="NCBI Taxonomy" id="412755"/>
    <lineage>
        <taxon>unclassified sequences</taxon>
        <taxon>metagenomes</taxon>
        <taxon>ecological metagenomes</taxon>
    </lineage>
</organism>
<name>X1E554_9ZZZZ</name>
<dbReference type="EMBL" id="BARU01000989">
    <property type="protein sequence ID" value="GAH27687.1"/>
    <property type="molecule type" value="Genomic_DNA"/>
</dbReference>
<gene>
    <name evidence="1" type="ORF">S03H2_02838</name>
</gene>
<evidence type="ECO:0000313" key="1">
    <source>
        <dbReference type="EMBL" id="GAH27687.1"/>
    </source>
</evidence>
<sequence length="46" mass="5378">MKIYVVVGLYEGCLEDSTVFLDEKKAKEFLSKIYKEYGSKAENRVR</sequence>
<reference evidence="1" key="1">
    <citation type="journal article" date="2014" name="Front. Microbiol.">
        <title>High frequency of phylogenetically diverse reductive dehalogenase-homologous genes in deep subseafloor sedimentary metagenomes.</title>
        <authorList>
            <person name="Kawai M."/>
            <person name="Futagami T."/>
            <person name="Toyoda A."/>
            <person name="Takaki Y."/>
            <person name="Nishi S."/>
            <person name="Hori S."/>
            <person name="Arai W."/>
            <person name="Tsubouchi T."/>
            <person name="Morono Y."/>
            <person name="Uchiyama I."/>
            <person name="Ito T."/>
            <person name="Fujiyama A."/>
            <person name="Inagaki F."/>
            <person name="Takami H."/>
        </authorList>
    </citation>
    <scope>NUCLEOTIDE SEQUENCE</scope>
    <source>
        <strain evidence="1">Expedition CK06-06</strain>
    </source>
</reference>
<accession>X1E554</accession>
<dbReference type="AlphaFoldDB" id="X1E554"/>